<feature type="compositionally biased region" description="Polar residues" evidence="1">
    <location>
        <begin position="23"/>
        <end position="32"/>
    </location>
</feature>
<dbReference type="EMBL" id="JBEUOH010000002">
    <property type="protein sequence ID" value="KAL0901423.1"/>
    <property type="molecule type" value="Genomic_DNA"/>
</dbReference>
<evidence type="ECO:0000313" key="4">
    <source>
        <dbReference type="Proteomes" id="UP001549920"/>
    </source>
</evidence>
<dbReference type="Pfam" id="PF21938">
    <property type="entry name" value="CAP_N"/>
    <property type="match status" value="1"/>
</dbReference>
<evidence type="ECO:0000313" key="3">
    <source>
        <dbReference type="EMBL" id="KAL0901423.1"/>
    </source>
</evidence>
<dbReference type="Gene3D" id="1.25.40.330">
    <property type="entry name" value="Adenylate cyclase-associated CAP, N-terminal domain"/>
    <property type="match status" value="1"/>
</dbReference>
<feature type="region of interest" description="Disordered" evidence="1">
    <location>
        <begin position="554"/>
        <end position="591"/>
    </location>
</feature>
<dbReference type="PANTHER" id="PTHR10652:SF0">
    <property type="entry name" value="ADENYLYL CYCLASE-ASSOCIATED PROTEIN"/>
    <property type="match status" value="1"/>
</dbReference>
<reference evidence="3 4" key="1">
    <citation type="submission" date="2024-06" db="EMBL/GenBank/DDBJ databases">
        <title>A chromosome-level genome assembly of beet webworm, Loxostege sticticalis.</title>
        <authorList>
            <person name="Zhang Y."/>
        </authorList>
    </citation>
    <scope>NUCLEOTIDE SEQUENCE [LARGE SCALE GENOMIC DNA]</scope>
    <source>
        <strain evidence="3">AQ026</strain>
        <tissue evidence="3">Whole body</tissue>
    </source>
</reference>
<dbReference type="Proteomes" id="UP001549920">
    <property type="component" value="Unassembled WGS sequence"/>
</dbReference>
<feature type="domain" description="CAP N-terminal" evidence="2">
    <location>
        <begin position="335"/>
        <end position="493"/>
    </location>
</feature>
<protein>
    <recommendedName>
        <fullName evidence="2">CAP N-terminal domain-containing protein</fullName>
    </recommendedName>
</protein>
<dbReference type="EMBL" id="JBEUOH010000002">
    <property type="protein sequence ID" value="KAL0901422.1"/>
    <property type="molecule type" value="Genomic_DNA"/>
</dbReference>
<comment type="caution">
    <text evidence="3">The sequence shown here is derived from an EMBL/GenBank/DDBJ whole genome shotgun (WGS) entry which is preliminary data.</text>
</comment>
<accession>A0ABR3IK24</accession>
<dbReference type="InterPro" id="IPR018106">
    <property type="entry name" value="CAP_CS_N"/>
</dbReference>
<feature type="region of interest" description="Disordered" evidence="1">
    <location>
        <begin position="287"/>
        <end position="324"/>
    </location>
</feature>
<dbReference type="InterPro" id="IPR013992">
    <property type="entry name" value="Adenylate_cyclase-assoc_CAP_N"/>
</dbReference>
<feature type="compositionally biased region" description="Pro residues" evidence="1">
    <location>
        <begin position="312"/>
        <end position="321"/>
    </location>
</feature>
<dbReference type="PROSITE" id="PS01088">
    <property type="entry name" value="CAP_1"/>
    <property type="match status" value="1"/>
</dbReference>
<dbReference type="InterPro" id="IPR053950">
    <property type="entry name" value="CAP_N"/>
</dbReference>
<dbReference type="PANTHER" id="PTHR10652">
    <property type="entry name" value="ADENYLYL CYCLASE-ASSOCIATED PROTEIN"/>
    <property type="match status" value="1"/>
</dbReference>
<gene>
    <name evidence="3" type="ORF">ABMA27_006688</name>
</gene>
<dbReference type="InterPro" id="IPR001837">
    <property type="entry name" value="Adenylate_cyclase-assoc_CAP"/>
</dbReference>
<evidence type="ECO:0000259" key="2">
    <source>
        <dbReference type="Pfam" id="PF21938"/>
    </source>
</evidence>
<feature type="compositionally biased region" description="Polar residues" evidence="1">
    <location>
        <begin position="72"/>
        <end position="81"/>
    </location>
</feature>
<evidence type="ECO:0000256" key="1">
    <source>
        <dbReference type="SAM" id="MobiDB-lite"/>
    </source>
</evidence>
<sequence length="665" mass="72700">MFKSCCARPNKKVSKSKSKSENMDSMSETNETQTKEKLEPAIEPDSNNKDDQLLPQKEVEISENVNEESDSQAKIQPSEQNKVAFDDSADSGDGDILNRIQFKRDLSKKRFSVDYKRSRLDFKRFSVDCRRDSATLEELARLEQELARTNIVVRPGVRRKSSGILKSTTSSSNGTSEQRLPVKPESSSEDDEVFEGNAAVGGDGDCPVEPPATPVGRDELALRRHRFFSDLVCAARAAVEHRVRFDPLGPVVADPVNDVEAAAATSSPAAELEALIERLERVTSRLERLPQLRARTPTPPRSPAPSLESTSTPPPPPPQPLPEEAVVDTMSVNGYQDIVQGPLRTYIELSQQIGGDVATHANLVNSAFQAQLRYIQQAAARSKPSQADEMQLLAPTSEQISAIQQFREKNRASQFFNHLSAISESIPALGWVAIAPTPAPYVKEMNDAGQFYTNRVLKEWKEKDKRHVEWCRAWVQLLTDLQAYVKQYHTTGLVWSGKGGAPPPPPPGGMPPPPPVLPEADFSNLSVDDRSALFAEINRGEAITSSLRKVTADMQTHKNPQLRQGPAPFKAAAHSAPSKPIPQPGAGTLPDKPPVFARDGKKWLIVSTFALVRTADAQEPAAETGPGAVQGGRALGTQQAHPAARRRHAAGQASGLRARREEVAH</sequence>
<feature type="region of interest" description="Disordered" evidence="1">
    <location>
        <begin position="617"/>
        <end position="665"/>
    </location>
</feature>
<name>A0ABR3IK24_LOXSC</name>
<feature type="compositionally biased region" description="Pro residues" evidence="1">
    <location>
        <begin position="501"/>
        <end position="517"/>
    </location>
</feature>
<feature type="region of interest" description="Disordered" evidence="1">
    <location>
        <begin position="162"/>
        <end position="212"/>
    </location>
</feature>
<proteinExistence type="predicted"/>
<dbReference type="Pfam" id="PF01213">
    <property type="entry name" value="CAP_N-CM"/>
    <property type="match status" value="1"/>
</dbReference>
<feature type="region of interest" description="Disordered" evidence="1">
    <location>
        <begin position="496"/>
        <end position="518"/>
    </location>
</feature>
<keyword evidence="4" id="KW-1185">Reference proteome</keyword>
<dbReference type="SUPFAM" id="SSF101278">
    <property type="entry name" value="N-terminal domain of adenylylcyclase associated protein, CAP"/>
    <property type="match status" value="1"/>
</dbReference>
<organism evidence="3 4">
    <name type="scientific">Loxostege sticticalis</name>
    <name type="common">Beet webworm moth</name>
    <dbReference type="NCBI Taxonomy" id="481309"/>
    <lineage>
        <taxon>Eukaryota</taxon>
        <taxon>Metazoa</taxon>
        <taxon>Ecdysozoa</taxon>
        <taxon>Arthropoda</taxon>
        <taxon>Hexapoda</taxon>
        <taxon>Insecta</taxon>
        <taxon>Pterygota</taxon>
        <taxon>Neoptera</taxon>
        <taxon>Endopterygota</taxon>
        <taxon>Lepidoptera</taxon>
        <taxon>Glossata</taxon>
        <taxon>Ditrysia</taxon>
        <taxon>Pyraloidea</taxon>
        <taxon>Crambidae</taxon>
        <taxon>Pyraustinae</taxon>
        <taxon>Loxostege</taxon>
    </lineage>
</organism>
<dbReference type="InterPro" id="IPR036222">
    <property type="entry name" value="CAP_N_sf"/>
</dbReference>
<feature type="compositionally biased region" description="Low complexity" evidence="1">
    <location>
        <begin position="162"/>
        <end position="172"/>
    </location>
</feature>
<feature type="region of interest" description="Disordered" evidence="1">
    <location>
        <begin position="1"/>
        <end position="95"/>
    </location>
</feature>
<feature type="compositionally biased region" description="Basic and acidic residues" evidence="1">
    <location>
        <begin position="33"/>
        <end position="60"/>
    </location>
</feature>